<protein>
    <submittedName>
        <fullName evidence="1">Putative UDP-rhamnose:rhamnosyltransferase 1</fullName>
    </submittedName>
</protein>
<name>A0A3S3MVP4_9MAGN</name>
<organism evidence="1 2">
    <name type="scientific">Cinnamomum micranthum f. kanehirae</name>
    <dbReference type="NCBI Taxonomy" id="337451"/>
    <lineage>
        <taxon>Eukaryota</taxon>
        <taxon>Viridiplantae</taxon>
        <taxon>Streptophyta</taxon>
        <taxon>Embryophyta</taxon>
        <taxon>Tracheophyta</taxon>
        <taxon>Spermatophyta</taxon>
        <taxon>Magnoliopsida</taxon>
        <taxon>Magnoliidae</taxon>
        <taxon>Laurales</taxon>
        <taxon>Lauraceae</taxon>
        <taxon>Cinnamomum</taxon>
    </lineage>
</organism>
<dbReference type="SUPFAM" id="SSF53756">
    <property type="entry name" value="UDP-Glycosyltransferase/glycogen phosphorylase"/>
    <property type="match status" value="1"/>
</dbReference>
<dbReference type="OrthoDB" id="5835829at2759"/>
<comment type="caution">
    <text evidence="1">The sequence shown here is derived from an EMBL/GenBank/DDBJ whole genome shotgun (WGS) entry which is preliminary data.</text>
</comment>
<keyword evidence="1" id="KW-0808">Transferase</keyword>
<dbReference type="PANTHER" id="PTHR48049">
    <property type="entry name" value="GLYCOSYLTRANSFERASE"/>
    <property type="match status" value="1"/>
</dbReference>
<dbReference type="AlphaFoldDB" id="A0A3S3MVP4"/>
<dbReference type="EMBL" id="QPKB01000002">
    <property type="protein sequence ID" value="RWR75698.1"/>
    <property type="molecule type" value="Genomic_DNA"/>
</dbReference>
<dbReference type="InterPro" id="IPR050481">
    <property type="entry name" value="UDP-glycosyltransf_plant"/>
</dbReference>
<dbReference type="Gene3D" id="3.40.50.2000">
    <property type="entry name" value="Glycogen Phosphorylase B"/>
    <property type="match status" value="1"/>
</dbReference>
<dbReference type="Proteomes" id="UP000283530">
    <property type="component" value="Unassembled WGS sequence"/>
</dbReference>
<gene>
    <name evidence="1" type="ORF">CKAN_00409400</name>
</gene>
<evidence type="ECO:0000313" key="2">
    <source>
        <dbReference type="Proteomes" id="UP000283530"/>
    </source>
</evidence>
<keyword evidence="2" id="KW-1185">Reference proteome</keyword>
<evidence type="ECO:0000313" key="1">
    <source>
        <dbReference type="EMBL" id="RWR75698.1"/>
    </source>
</evidence>
<accession>A0A3S3MVP4</accession>
<dbReference type="PANTHER" id="PTHR48049:SF57">
    <property type="entry name" value="UDP-GLYCOSYLTRANSFERASE 91C1-LIKE"/>
    <property type="match status" value="1"/>
</dbReference>
<reference evidence="1 2" key="1">
    <citation type="journal article" date="2019" name="Nat. Plants">
        <title>Stout camphor tree genome fills gaps in understanding of flowering plant genome evolution.</title>
        <authorList>
            <person name="Chaw S.M."/>
            <person name="Liu Y.C."/>
            <person name="Wu Y.W."/>
            <person name="Wang H.Y."/>
            <person name="Lin C.I."/>
            <person name="Wu C.S."/>
            <person name="Ke H.M."/>
            <person name="Chang L.Y."/>
            <person name="Hsu C.Y."/>
            <person name="Yang H.T."/>
            <person name="Sudianto E."/>
            <person name="Hsu M.H."/>
            <person name="Wu K.P."/>
            <person name="Wang L.N."/>
            <person name="Leebens-Mack J.H."/>
            <person name="Tsai I.J."/>
        </authorList>
    </citation>
    <scope>NUCLEOTIDE SEQUENCE [LARGE SCALE GENOMIC DNA]</scope>
    <source>
        <strain evidence="2">cv. Chaw 1501</strain>
        <tissue evidence="1">Young leaves</tissue>
    </source>
</reference>
<proteinExistence type="predicted"/>
<sequence>MAQGKHLVLVPWLAFGHLIPFLHLSIALAKAGFRISFISTPKNIQRLPKPRRDLTAKITFIEPLLPHVDGLQEGAEATFDIDTTNHNYIKKAFDLLRDPFRRFITVQSPRLDHPPLGQSLDG</sequence>
<dbReference type="GO" id="GO:0035251">
    <property type="term" value="F:UDP-glucosyltransferase activity"/>
    <property type="evidence" value="ECO:0007669"/>
    <property type="project" value="InterPro"/>
</dbReference>